<evidence type="ECO:0000256" key="1">
    <source>
        <dbReference type="ARBA" id="ARBA00004123"/>
    </source>
</evidence>
<keyword evidence="5 9" id="KW-0010">Activator</keyword>
<dbReference type="GO" id="GO:0003712">
    <property type="term" value="F:transcription coregulator activity"/>
    <property type="evidence" value="ECO:0007669"/>
    <property type="project" value="InterPro"/>
</dbReference>
<comment type="subunit">
    <text evidence="9">Component of the Mediator complex.</text>
</comment>
<evidence type="ECO:0000256" key="4">
    <source>
        <dbReference type="ARBA" id="ARBA00023015"/>
    </source>
</evidence>
<feature type="compositionally biased region" description="Polar residues" evidence="10">
    <location>
        <begin position="192"/>
        <end position="203"/>
    </location>
</feature>
<evidence type="ECO:0000256" key="7">
    <source>
        <dbReference type="ARBA" id="ARBA00023242"/>
    </source>
</evidence>
<dbReference type="PANTHER" id="PTHR13345">
    <property type="entry name" value="MEDIATOR OF RNA POLYMERASE II TRANSCRIPTION SUBUNIT 10"/>
    <property type="match status" value="1"/>
</dbReference>
<comment type="function">
    <text evidence="9">Component of the Mediator complex, a coactivator involved in the regulated transcription of nearly all RNA polymerase II-dependent genes. Mediator functions as a bridge to convey information from gene-specific regulatory proteins to the basal RNA polymerase II transcription machinery. Mediator is recruited to promoters by direct interactions with regulatory proteins and serves as a scaffold for the assembly of a functional preinitiation complex with RNA polymerase II and the general transcription factors.</text>
</comment>
<evidence type="ECO:0000256" key="9">
    <source>
        <dbReference type="RuleBase" id="RU364146"/>
    </source>
</evidence>
<gene>
    <name evidence="9" type="primary">MED10</name>
    <name evidence="11" type="ORF">BCR41DRAFT_350062</name>
</gene>
<keyword evidence="4 9" id="KW-0805">Transcription regulation</keyword>
<dbReference type="GO" id="GO:0016592">
    <property type="term" value="C:mediator complex"/>
    <property type="evidence" value="ECO:0007669"/>
    <property type="project" value="InterPro"/>
</dbReference>
<comment type="caution">
    <text evidence="11">The sequence shown here is derived from an EMBL/GenBank/DDBJ whole genome shotgun (WGS) entry which is preliminary data.</text>
</comment>
<keyword evidence="6 9" id="KW-0804">Transcription</keyword>
<keyword evidence="12" id="KW-1185">Reference proteome</keyword>
<name>A0A1Y2GTY4_9FUNG</name>
<evidence type="ECO:0000313" key="11">
    <source>
        <dbReference type="EMBL" id="ORZ21809.1"/>
    </source>
</evidence>
<evidence type="ECO:0000256" key="10">
    <source>
        <dbReference type="SAM" id="MobiDB-lite"/>
    </source>
</evidence>
<dbReference type="Proteomes" id="UP000193648">
    <property type="component" value="Unassembled WGS sequence"/>
</dbReference>
<evidence type="ECO:0000256" key="8">
    <source>
        <dbReference type="ARBA" id="ARBA00032004"/>
    </source>
</evidence>
<protein>
    <recommendedName>
        <fullName evidence="3 9">Mediator of RNA polymerase II transcription subunit 10</fullName>
    </recommendedName>
    <alternativeName>
        <fullName evidence="8 9">Mediator complex subunit 10</fullName>
    </alternativeName>
</protein>
<evidence type="ECO:0000256" key="5">
    <source>
        <dbReference type="ARBA" id="ARBA00023159"/>
    </source>
</evidence>
<dbReference type="OrthoDB" id="337270at2759"/>
<feature type="compositionally biased region" description="Low complexity" evidence="10">
    <location>
        <begin position="1"/>
        <end position="20"/>
    </location>
</feature>
<organism evidence="11 12">
    <name type="scientific">Lobosporangium transversale</name>
    <dbReference type="NCBI Taxonomy" id="64571"/>
    <lineage>
        <taxon>Eukaryota</taxon>
        <taxon>Fungi</taxon>
        <taxon>Fungi incertae sedis</taxon>
        <taxon>Mucoromycota</taxon>
        <taxon>Mortierellomycotina</taxon>
        <taxon>Mortierellomycetes</taxon>
        <taxon>Mortierellales</taxon>
        <taxon>Mortierellaceae</taxon>
        <taxon>Lobosporangium</taxon>
    </lineage>
</organism>
<accession>A0A1Y2GTY4</accession>
<dbReference type="InterPro" id="IPR019145">
    <property type="entry name" value="Mediator_Med10"/>
</dbReference>
<comment type="subcellular location">
    <subcellularLocation>
        <location evidence="1 9">Nucleus</location>
    </subcellularLocation>
</comment>
<sequence length="203" mass="22229">MAPQPTGSTSTISGGTSSGTQINVMDSTSTHNEQTRQDLELKLQELIECLLELSITVYDFQSESNALVHQKIQDLIAQLSDIEGFKDKLDMMVPWEVLSYIEDGKNPDLFSKSFVEAVAGENQFTNGKITALKSFEAALMQNLGSTFPDEMLDYQQILKNDEAMKSDPVVNTMLSDDTSSPSVPEQTAEGYSMSNNTSASPPL</sequence>
<dbReference type="InParanoid" id="A0A1Y2GTY4"/>
<dbReference type="EMBL" id="MCFF01000011">
    <property type="protein sequence ID" value="ORZ21809.1"/>
    <property type="molecule type" value="Genomic_DNA"/>
</dbReference>
<comment type="similarity">
    <text evidence="2 9">Belongs to the Mediator complex subunit 10 family.</text>
</comment>
<dbReference type="GO" id="GO:0006357">
    <property type="term" value="P:regulation of transcription by RNA polymerase II"/>
    <property type="evidence" value="ECO:0007669"/>
    <property type="project" value="InterPro"/>
</dbReference>
<dbReference type="FunCoup" id="A0A1Y2GTY4">
    <property type="interactions" value="404"/>
</dbReference>
<feature type="compositionally biased region" description="Polar residues" evidence="10">
    <location>
        <begin position="172"/>
        <end position="185"/>
    </location>
</feature>
<proteinExistence type="inferred from homology"/>
<feature type="region of interest" description="Disordered" evidence="10">
    <location>
        <begin position="171"/>
        <end position="203"/>
    </location>
</feature>
<evidence type="ECO:0000256" key="6">
    <source>
        <dbReference type="ARBA" id="ARBA00023163"/>
    </source>
</evidence>
<dbReference type="AlphaFoldDB" id="A0A1Y2GTY4"/>
<keyword evidence="7 9" id="KW-0539">Nucleus</keyword>
<evidence type="ECO:0000313" key="12">
    <source>
        <dbReference type="Proteomes" id="UP000193648"/>
    </source>
</evidence>
<dbReference type="Pfam" id="PF09748">
    <property type="entry name" value="Med10"/>
    <property type="match status" value="1"/>
</dbReference>
<reference evidence="11 12" key="1">
    <citation type="submission" date="2016-07" db="EMBL/GenBank/DDBJ databases">
        <title>Pervasive Adenine N6-methylation of Active Genes in Fungi.</title>
        <authorList>
            <consortium name="DOE Joint Genome Institute"/>
            <person name="Mondo S.J."/>
            <person name="Dannebaum R.O."/>
            <person name="Kuo R.C."/>
            <person name="Labutti K."/>
            <person name="Haridas S."/>
            <person name="Kuo A."/>
            <person name="Salamov A."/>
            <person name="Ahrendt S.R."/>
            <person name="Lipzen A."/>
            <person name="Sullivan W."/>
            <person name="Andreopoulos W.B."/>
            <person name="Clum A."/>
            <person name="Lindquist E."/>
            <person name="Daum C."/>
            <person name="Ramamoorthy G.K."/>
            <person name="Gryganskyi A."/>
            <person name="Culley D."/>
            <person name="Magnuson J.K."/>
            <person name="James T.Y."/>
            <person name="O'Malley M.A."/>
            <person name="Stajich J.E."/>
            <person name="Spatafora J.W."/>
            <person name="Visel A."/>
            <person name="Grigoriev I.V."/>
        </authorList>
    </citation>
    <scope>NUCLEOTIDE SEQUENCE [LARGE SCALE GENOMIC DNA]</scope>
    <source>
        <strain evidence="11 12">NRRL 3116</strain>
    </source>
</reference>
<dbReference type="PANTHER" id="PTHR13345:SF13">
    <property type="entry name" value="MEDIATOR OF RNA POLYMERASE II TRANSCRIPTION SUBUNIT 10"/>
    <property type="match status" value="1"/>
</dbReference>
<feature type="compositionally biased region" description="Polar residues" evidence="10">
    <location>
        <begin position="21"/>
        <end position="32"/>
    </location>
</feature>
<feature type="region of interest" description="Disordered" evidence="10">
    <location>
        <begin position="1"/>
        <end position="33"/>
    </location>
</feature>
<dbReference type="STRING" id="64571.A0A1Y2GTY4"/>
<evidence type="ECO:0000256" key="3">
    <source>
        <dbReference type="ARBA" id="ARBA00019617"/>
    </source>
</evidence>
<evidence type="ECO:0000256" key="2">
    <source>
        <dbReference type="ARBA" id="ARBA00005389"/>
    </source>
</evidence>